<evidence type="ECO:0000313" key="2">
    <source>
        <dbReference type="EMBL" id="OQU81924.1"/>
    </source>
</evidence>
<gene>
    <name evidence="2" type="ORF">SORBI_3006G142100</name>
</gene>
<accession>A0A1Z5RDT7</accession>
<name>A0A1Z5RDT7_SORBI</name>
<proteinExistence type="predicted"/>
<sequence>MCSNGNTGCQLIKSTKYTPMYSPMQANYDKEQTKNRWDALEKKKKKCTKWKTLNMRATSLERDPMTGCISVSHAWWVEQNTVILPGCITFKSAVLEQEDMMRIMFDAISVTNDISYVPRSGHDDRESEEHEAGHGNDDSERVEGSAQGFASGKKNKTYRDQLMKRLVDAYEKKAESSKNSATSHVADHVRDEIAAMLEQIINDGAEEGSDEYYYATSNLTKKENRDVFITLKTPNGRLNWLRRAWEDQNN</sequence>
<evidence type="ECO:0000313" key="3">
    <source>
        <dbReference type="Proteomes" id="UP000000768"/>
    </source>
</evidence>
<dbReference type="STRING" id="4558.A0A1Z5RDT7"/>
<feature type="region of interest" description="Disordered" evidence="1">
    <location>
        <begin position="118"/>
        <end position="154"/>
    </location>
</feature>
<dbReference type="AlphaFoldDB" id="A0A1Z5RDT7"/>
<reference evidence="2 3" key="1">
    <citation type="journal article" date="2009" name="Nature">
        <title>The Sorghum bicolor genome and the diversification of grasses.</title>
        <authorList>
            <person name="Paterson A.H."/>
            <person name="Bowers J.E."/>
            <person name="Bruggmann R."/>
            <person name="Dubchak I."/>
            <person name="Grimwood J."/>
            <person name="Gundlach H."/>
            <person name="Haberer G."/>
            <person name="Hellsten U."/>
            <person name="Mitros T."/>
            <person name="Poliakov A."/>
            <person name="Schmutz J."/>
            <person name="Spannagl M."/>
            <person name="Tang H."/>
            <person name="Wang X."/>
            <person name="Wicker T."/>
            <person name="Bharti A.K."/>
            <person name="Chapman J."/>
            <person name="Feltus F.A."/>
            <person name="Gowik U."/>
            <person name="Grigoriev I.V."/>
            <person name="Lyons E."/>
            <person name="Maher C.A."/>
            <person name="Martis M."/>
            <person name="Narechania A."/>
            <person name="Otillar R.P."/>
            <person name="Penning B.W."/>
            <person name="Salamov A.A."/>
            <person name="Wang Y."/>
            <person name="Zhang L."/>
            <person name="Carpita N.C."/>
            <person name="Freeling M."/>
            <person name="Gingle A.R."/>
            <person name="Hash C.T."/>
            <person name="Keller B."/>
            <person name="Klein P."/>
            <person name="Kresovich S."/>
            <person name="McCann M.C."/>
            <person name="Ming R."/>
            <person name="Peterson D.G."/>
            <person name="Mehboob-ur-Rahman"/>
            <person name="Ware D."/>
            <person name="Westhoff P."/>
            <person name="Mayer K.F."/>
            <person name="Messing J."/>
            <person name="Rokhsar D.S."/>
        </authorList>
    </citation>
    <scope>NUCLEOTIDE SEQUENCE [LARGE SCALE GENOMIC DNA]</scope>
    <source>
        <strain evidence="3">cv. BTx623</strain>
    </source>
</reference>
<dbReference type="PANTHER" id="PTHR47851:SF8">
    <property type="entry name" value="NO APICAL MERISTEM-ASSOCIATED C-TERMINAL DOMAIN-CONTAINING PROTEIN"/>
    <property type="match status" value="1"/>
</dbReference>
<dbReference type="Proteomes" id="UP000000768">
    <property type="component" value="Chromosome 6"/>
</dbReference>
<protein>
    <recommendedName>
        <fullName evidence="4">Myb/SANT-like domain-containing protein</fullName>
    </recommendedName>
</protein>
<dbReference type="Gramene" id="OQU81924">
    <property type="protein sequence ID" value="OQU81924"/>
    <property type="gene ID" value="SORBI_3006G142100"/>
</dbReference>
<keyword evidence="3" id="KW-1185">Reference proteome</keyword>
<dbReference type="PANTHER" id="PTHR47851">
    <property type="entry name" value="OS06G0588700 PROTEIN-RELATED"/>
    <property type="match status" value="1"/>
</dbReference>
<feature type="compositionally biased region" description="Basic and acidic residues" evidence="1">
    <location>
        <begin position="120"/>
        <end position="143"/>
    </location>
</feature>
<dbReference type="InParanoid" id="A0A1Z5RDT7"/>
<dbReference type="OMA" id="WINRAWE"/>
<dbReference type="EMBL" id="CM000765">
    <property type="protein sequence ID" value="OQU81924.1"/>
    <property type="molecule type" value="Genomic_DNA"/>
</dbReference>
<organism evidence="2 3">
    <name type="scientific">Sorghum bicolor</name>
    <name type="common">Sorghum</name>
    <name type="synonym">Sorghum vulgare</name>
    <dbReference type="NCBI Taxonomy" id="4558"/>
    <lineage>
        <taxon>Eukaryota</taxon>
        <taxon>Viridiplantae</taxon>
        <taxon>Streptophyta</taxon>
        <taxon>Embryophyta</taxon>
        <taxon>Tracheophyta</taxon>
        <taxon>Spermatophyta</taxon>
        <taxon>Magnoliopsida</taxon>
        <taxon>Liliopsida</taxon>
        <taxon>Poales</taxon>
        <taxon>Poaceae</taxon>
        <taxon>PACMAD clade</taxon>
        <taxon>Panicoideae</taxon>
        <taxon>Andropogonodae</taxon>
        <taxon>Andropogoneae</taxon>
        <taxon>Sorghinae</taxon>
        <taxon>Sorghum</taxon>
    </lineage>
</organism>
<evidence type="ECO:0008006" key="4">
    <source>
        <dbReference type="Google" id="ProtNLM"/>
    </source>
</evidence>
<reference evidence="3" key="2">
    <citation type="journal article" date="2018" name="Plant J.">
        <title>The Sorghum bicolor reference genome: improved assembly, gene annotations, a transcriptome atlas, and signatures of genome organization.</title>
        <authorList>
            <person name="McCormick R.F."/>
            <person name="Truong S.K."/>
            <person name="Sreedasyam A."/>
            <person name="Jenkins J."/>
            <person name="Shu S."/>
            <person name="Sims D."/>
            <person name="Kennedy M."/>
            <person name="Amirebrahimi M."/>
            <person name="Weers B.D."/>
            <person name="McKinley B."/>
            <person name="Mattison A."/>
            <person name="Morishige D.T."/>
            <person name="Grimwood J."/>
            <person name="Schmutz J."/>
            <person name="Mullet J.E."/>
        </authorList>
    </citation>
    <scope>NUCLEOTIDE SEQUENCE [LARGE SCALE GENOMIC DNA]</scope>
    <source>
        <strain evidence="3">cv. BTx623</strain>
    </source>
</reference>
<evidence type="ECO:0000256" key="1">
    <source>
        <dbReference type="SAM" id="MobiDB-lite"/>
    </source>
</evidence>